<dbReference type="SUPFAM" id="SSF53335">
    <property type="entry name" value="S-adenosyl-L-methionine-dependent methyltransferases"/>
    <property type="match status" value="2"/>
</dbReference>
<dbReference type="AlphaFoldDB" id="A0AAV2PPJ7"/>
<dbReference type="InterPro" id="IPR029063">
    <property type="entry name" value="SAM-dependent_MTases_sf"/>
</dbReference>
<evidence type="ECO:0000313" key="20">
    <source>
        <dbReference type="Proteomes" id="UP001497623"/>
    </source>
</evidence>
<keyword evidence="5 15" id="KW-0808">Transferase</keyword>
<feature type="region of interest" description="Disordered" evidence="16">
    <location>
        <begin position="487"/>
        <end position="509"/>
    </location>
</feature>
<dbReference type="InterPro" id="IPR000241">
    <property type="entry name" value="RlmKL-like_Mtase"/>
</dbReference>
<dbReference type="PRINTS" id="PR00507">
    <property type="entry name" value="N12N6MTFRASE"/>
</dbReference>
<name>A0AAV2PPJ7_MEGNR</name>
<evidence type="ECO:0000256" key="12">
    <source>
        <dbReference type="ARBA" id="ARBA00066937"/>
    </source>
</evidence>
<evidence type="ECO:0000256" key="5">
    <source>
        <dbReference type="ARBA" id="ARBA00022679"/>
    </source>
</evidence>
<dbReference type="Proteomes" id="UP001497623">
    <property type="component" value="Unassembled WGS sequence"/>
</dbReference>
<dbReference type="Gene3D" id="3.40.50.150">
    <property type="entry name" value="Vaccinia Virus protein VP39"/>
    <property type="match status" value="1"/>
</dbReference>
<evidence type="ECO:0000313" key="19">
    <source>
        <dbReference type="EMBL" id="CAL4061346.1"/>
    </source>
</evidence>
<reference evidence="19 20" key="1">
    <citation type="submission" date="2024-05" db="EMBL/GenBank/DDBJ databases">
        <authorList>
            <person name="Wallberg A."/>
        </authorList>
    </citation>
    <scope>NUCLEOTIDE SEQUENCE [LARGE SCALE GENOMIC DNA]</scope>
</reference>
<evidence type="ECO:0000256" key="13">
    <source>
        <dbReference type="ARBA" id="ARBA00067484"/>
    </source>
</evidence>
<dbReference type="GO" id="GO:0043527">
    <property type="term" value="C:tRNA methyltransferase complex"/>
    <property type="evidence" value="ECO:0007669"/>
    <property type="project" value="UniProtKB-ARBA"/>
</dbReference>
<proteinExistence type="inferred from homology"/>
<keyword evidence="4 15" id="KW-0489">Methyltransferase</keyword>
<dbReference type="GO" id="GO:0000049">
    <property type="term" value="F:tRNA binding"/>
    <property type="evidence" value="ECO:0007669"/>
    <property type="project" value="UniProtKB-UniRule"/>
</dbReference>
<dbReference type="PANTHER" id="PTHR13370:SF3">
    <property type="entry name" value="TRNA (GUANINE(10)-N2)-METHYLTRANSFERASE HOMOLOG"/>
    <property type="match status" value="1"/>
</dbReference>
<evidence type="ECO:0000259" key="18">
    <source>
        <dbReference type="Pfam" id="PF25904"/>
    </source>
</evidence>
<evidence type="ECO:0000256" key="15">
    <source>
        <dbReference type="PROSITE-ProRule" id="PRU00959"/>
    </source>
</evidence>
<gene>
    <name evidence="19" type="ORF">MNOR_LOCUS2096</name>
</gene>
<evidence type="ECO:0000256" key="6">
    <source>
        <dbReference type="ARBA" id="ARBA00022691"/>
    </source>
</evidence>
<keyword evidence="2" id="KW-0963">Cytoplasm</keyword>
<keyword evidence="20" id="KW-1185">Reference proteome</keyword>
<comment type="catalytic activity">
    <reaction evidence="9">
        <text>guanosine(10) in tRNA + S-adenosyl-L-methionine = N(2)-methylguanosine(10) in tRNA + S-adenosyl-L-homocysteine + H(+)</text>
        <dbReference type="Rhea" id="RHEA:43128"/>
        <dbReference type="Rhea" id="RHEA-COMP:10355"/>
        <dbReference type="Rhea" id="RHEA-COMP:10357"/>
        <dbReference type="ChEBI" id="CHEBI:15378"/>
        <dbReference type="ChEBI" id="CHEBI:57856"/>
        <dbReference type="ChEBI" id="CHEBI:59789"/>
        <dbReference type="ChEBI" id="CHEBI:74269"/>
        <dbReference type="ChEBI" id="CHEBI:74481"/>
        <dbReference type="EC" id="2.1.1.214"/>
    </reaction>
    <physiologicalReaction direction="left-to-right" evidence="9">
        <dbReference type="Rhea" id="RHEA:43129"/>
    </physiologicalReaction>
</comment>
<dbReference type="EMBL" id="CAXKWB010000606">
    <property type="protein sequence ID" value="CAL4061346.1"/>
    <property type="molecule type" value="Genomic_DNA"/>
</dbReference>
<evidence type="ECO:0000256" key="16">
    <source>
        <dbReference type="SAM" id="MobiDB-lite"/>
    </source>
</evidence>
<evidence type="ECO:0000256" key="11">
    <source>
        <dbReference type="ARBA" id="ARBA00065434"/>
    </source>
</evidence>
<feature type="compositionally biased region" description="Low complexity" evidence="16">
    <location>
        <begin position="327"/>
        <end position="337"/>
    </location>
</feature>
<dbReference type="InterPro" id="IPR002052">
    <property type="entry name" value="DNA_methylase_N6_adenine_CS"/>
</dbReference>
<comment type="caution">
    <text evidence="19">The sequence shown here is derived from an EMBL/GenBank/DDBJ whole genome shotgun (WGS) entry which is preliminary data.</text>
</comment>
<dbReference type="GO" id="GO:0032259">
    <property type="term" value="P:methylation"/>
    <property type="evidence" value="ECO:0007669"/>
    <property type="project" value="UniProtKB-UniRule"/>
</dbReference>
<evidence type="ECO:0000256" key="9">
    <source>
        <dbReference type="ARBA" id="ARBA00050985"/>
    </source>
</evidence>
<feature type="non-terminal residue" evidence="19">
    <location>
        <position position="509"/>
    </location>
</feature>
<evidence type="ECO:0000256" key="7">
    <source>
        <dbReference type="ARBA" id="ARBA00022694"/>
    </source>
</evidence>
<dbReference type="PROSITE" id="PS00092">
    <property type="entry name" value="N6_MTASE"/>
    <property type="match status" value="1"/>
</dbReference>
<dbReference type="EC" id="2.1.1.214" evidence="12"/>
<evidence type="ECO:0000256" key="8">
    <source>
        <dbReference type="ARBA" id="ARBA00022884"/>
    </source>
</evidence>
<dbReference type="PROSITE" id="PS51627">
    <property type="entry name" value="SAM_MT_TRM11"/>
    <property type="match status" value="1"/>
</dbReference>
<evidence type="ECO:0000256" key="4">
    <source>
        <dbReference type="ARBA" id="ARBA00022603"/>
    </source>
</evidence>
<feature type="region of interest" description="Disordered" evidence="16">
    <location>
        <begin position="315"/>
        <end position="354"/>
    </location>
</feature>
<feature type="compositionally biased region" description="Polar residues" evidence="16">
    <location>
        <begin position="338"/>
        <end position="354"/>
    </location>
</feature>
<dbReference type="GO" id="GO:0005737">
    <property type="term" value="C:cytoplasm"/>
    <property type="evidence" value="ECO:0007669"/>
    <property type="project" value="UniProtKB-SubCell"/>
</dbReference>
<comment type="function">
    <text evidence="10">Catalytic subunit of the TRMT11-TRM112 methyltransferase complex, that specifically mediates the S-adenosyl-L-methionine-dependent N(2)-methylation of guanosine nucleotide at position 10 (m2G10) in tRNAs. This is one of the major tRNA (guanine-N(2))-methyltransferases.</text>
</comment>
<dbReference type="InterPro" id="IPR016691">
    <property type="entry name" value="TRMT11"/>
</dbReference>
<dbReference type="PIRSF" id="PIRSF017259">
    <property type="entry name" value="tRNA_mtfrase_TRM11"/>
    <property type="match status" value="1"/>
</dbReference>
<dbReference type="Pfam" id="PF25904">
    <property type="entry name" value="Tmrp11_N"/>
    <property type="match status" value="1"/>
</dbReference>
<evidence type="ECO:0000256" key="1">
    <source>
        <dbReference type="ARBA" id="ARBA00004496"/>
    </source>
</evidence>
<organism evidence="19 20">
    <name type="scientific">Meganyctiphanes norvegica</name>
    <name type="common">Northern krill</name>
    <name type="synonym">Thysanopoda norvegica</name>
    <dbReference type="NCBI Taxonomy" id="48144"/>
    <lineage>
        <taxon>Eukaryota</taxon>
        <taxon>Metazoa</taxon>
        <taxon>Ecdysozoa</taxon>
        <taxon>Arthropoda</taxon>
        <taxon>Crustacea</taxon>
        <taxon>Multicrustacea</taxon>
        <taxon>Malacostraca</taxon>
        <taxon>Eumalacostraca</taxon>
        <taxon>Eucarida</taxon>
        <taxon>Euphausiacea</taxon>
        <taxon>Euphausiidae</taxon>
        <taxon>Meganyctiphanes</taxon>
    </lineage>
</organism>
<dbReference type="InterPro" id="IPR059073">
    <property type="entry name" value="TRMT11_N"/>
</dbReference>
<keyword evidence="8 15" id="KW-0694">RNA-binding</keyword>
<dbReference type="PANTHER" id="PTHR13370">
    <property type="entry name" value="RNA METHYLASE-RELATED"/>
    <property type="match status" value="1"/>
</dbReference>
<evidence type="ECO:0000256" key="14">
    <source>
        <dbReference type="ARBA" id="ARBA00075308"/>
    </source>
</evidence>
<feature type="compositionally biased region" description="Basic and acidic residues" evidence="16">
    <location>
        <begin position="315"/>
        <end position="324"/>
    </location>
</feature>
<dbReference type="Pfam" id="PF01170">
    <property type="entry name" value="UPF0020"/>
    <property type="match status" value="1"/>
</dbReference>
<accession>A0AAV2PPJ7</accession>
<comment type="subcellular location">
    <subcellularLocation>
        <location evidence="1">Cytoplasm</location>
    </subcellularLocation>
</comment>
<dbReference type="GO" id="GO:0008033">
    <property type="term" value="P:tRNA processing"/>
    <property type="evidence" value="ECO:0007669"/>
    <property type="project" value="UniProtKB-UniRule"/>
</dbReference>
<keyword evidence="7 15" id="KW-0819">tRNA processing</keyword>
<feature type="domain" description="Ribosomal RNA large subunit methyltransferase K/L-like methyltransferase" evidence="17">
    <location>
        <begin position="188"/>
        <end position="316"/>
    </location>
</feature>
<evidence type="ECO:0000256" key="3">
    <source>
        <dbReference type="ARBA" id="ARBA00022555"/>
    </source>
</evidence>
<dbReference type="GO" id="GO:0160102">
    <property type="term" value="F:tRNA (guanine(10)-N2)-methyltransferase activity"/>
    <property type="evidence" value="ECO:0007669"/>
    <property type="project" value="UniProtKB-EC"/>
</dbReference>
<evidence type="ECO:0000256" key="10">
    <source>
        <dbReference type="ARBA" id="ARBA00056270"/>
    </source>
</evidence>
<comment type="subunit">
    <text evidence="11">Part of the heterodimeric TRMT11-TRM112 methyltransferase complex; this complex forms an active tRNA methyltransferase, where TRMT112 acts as an activator of the catalytic subunit TRMT11.</text>
</comment>
<protein>
    <recommendedName>
        <fullName evidence="13">tRNA (guanine(10)-N(2))-methyltransferase TRMT11</fullName>
        <ecNumber evidence="12">2.1.1.214</ecNumber>
    </recommendedName>
    <alternativeName>
        <fullName evidence="14">tRNA methyltransferase 11 homolog</fullName>
    </alternativeName>
</protein>
<evidence type="ECO:0000259" key="17">
    <source>
        <dbReference type="Pfam" id="PF01170"/>
    </source>
</evidence>
<keyword evidence="3 15" id="KW-0820">tRNA-binding</keyword>
<comment type="similarity">
    <text evidence="15">Belongs to the class I-like SAM-binding methyltransferase superfamily. TRM11 methyltransferase family.</text>
</comment>
<feature type="domain" description="tRNA (guanine(10)-N(2))-methyltransferase TRMT11 N-terminal" evidence="18">
    <location>
        <begin position="21"/>
        <end position="177"/>
    </location>
</feature>
<keyword evidence="6 15" id="KW-0949">S-adenosyl-L-methionine</keyword>
<sequence>MSTRPAAKKVHPFWLQNKSTLPELSSIASMLKIDLKWGVKPVEEPYIIIEMDNESDALKLMSHTMLVRSCYELWGEGNTESELHSSVQSCPSELINPHIAVDKSFKIRVETFNKKLKNNERLKKIESFSYIPFEGPVNLTNADTHLQLIEYYGLHPNIIPENPLKLFFGRWIMDGQRELINRFSVKNRCYIGNTSMDAQLSFIMCNFAQIQPGSIVVDPFVGTGSVLVAAAEKGAHVWGGDIDFLTLHAKTRPSRYLQKERNEKESIFGNLEQYNLSHKYLDVVVMDSARPFWRNIPFIDAIVTDPPYGIRESTERVGTHKEQNKGSLSPSPSLDSDNISNETDLNMPSQQNSPEDLLHFPTKINYCLSDIFRDLLEFAARHLRIGGRLVFWLPIFREDYTPDQVPSHPCLKQIDNCEQALTMHSSRRLITLQKNRHLKEGEHATAKVVDVMAEFRDKFFQASLISKEERMKKKNFLITDKRGQGLGYRLNEPTKKERKKLKKSETQLL</sequence>
<evidence type="ECO:0000256" key="2">
    <source>
        <dbReference type="ARBA" id="ARBA00022490"/>
    </source>
</evidence>